<name>A0A9D4UZJ6_ADICA</name>
<proteinExistence type="predicted"/>
<protein>
    <recommendedName>
        <fullName evidence="1">F-box domain-containing protein</fullName>
    </recommendedName>
</protein>
<evidence type="ECO:0000313" key="2">
    <source>
        <dbReference type="EMBL" id="KAI5076903.1"/>
    </source>
</evidence>
<evidence type="ECO:0000259" key="1">
    <source>
        <dbReference type="Pfam" id="PF00646"/>
    </source>
</evidence>
<dbReference type="InterPro" id="IPR001810">
    <property type="entry name" value="F-box_dom"/>
</dbReference>
<dbReference type="InterPro" id="IPR050796">
    <property type="entry name" value="SCF_F-box_component"/>
</dbReference>
<dbReference type="InterPro" id="IPR036047">
    <property type="entry name" value="F-box-like_dom_sf"/>
</dbReference>
<feature type="domain" description="F-box" evidence="1">
    <location>
        <begin position="66"/>
        <end position="94"/>
    </location>
</feature>
<dbReference type="Pfam" id="PF00646">
    <property type="entry name" value="F-box"/>
    <property type="match status" value="1"/>
</dbReference>
<accession>A0A9D4UZJ6</accession>
<dbReference type="Gene3D" id="1.20.1280.50">
    <property type="match status" value="1"/>
</dbReference>
<dbReference type="PANTHER" id="PTHR31672">
    <property type="entry name" value="BNACNNG10540D PROTEIN"/>
    <property type="match status" value="1"/>
</dbReference>
<dbReference type="OrthoDB" id="5319261at2759"/>
<sequence length="478" mass="53768">MAQIAEDKARLLSTTEWIRRAKEDPAQWIHSHTQPLLQAHSQAIQEGIARPQDDASTNDLFRMPSHLIFSRLPVGQLFQLRCVCKVWNSVLKDPFCSIICAGVEQQEEHWFVMSHPLPYGMRLWDFKGFSSLYHTDTPFCLPLPSSSHARLSSLLGGMHCSLLPRLERPPCAGCCRPRIVSAGGLMCAFVHRPDALDDYSVIVFNCLTGSVRVLPPCLDSSYLSKGSHDDGLVGCKVYMSVDMQDSSRYYVMLTHQGAVVSTYPGSSYFEIFDSMRGSWRVACDMDSATFANSSSEVFHGDFFFLAYSALSESTLLGYHAARDLWGKVSLPTKESRDTRWECLDPIFLKHKGRLLQALPLLQAPGQDADGILLGFIVSELQFVSSKPAAWVEVARTPHHLWQGLPCMYWWHRIMAEGDIFCMTFQEAFSEGQHIAPLVYDIARDFWYVLPGSTDLGCILVHRPKLSMLAPCLEVEDET</sequence>
<comment type="caution">
    <text evidence="2">The sequence shown here is derived from an EMBL/GenBank/DDBJ whole genome shotgun (WGS) entry which is preliminary data.</text>
</comment>
<dbReference type="Proteomes" id="UP000886520">
    <property type="component" value="Chromosome 8"/>
</dbReference>
<gene>
    <name evidence="2" type="ORF">GOP47_0008968</name>
</gene>
<dbReference type="SUPFAM" id="SSF81383">
    <property type="entry name" value="F-box domain"/>
    <property type="match status" value="1"/>
</dbReference>
<reference evidence="2" key="1">
    <citation type="submission" date="2021-01" db="EMBL/GenBank/DDBJ databases">
        <title>Adiantum capillus-veneris genome.</title>
        <authorList>
            <person name="Fang Y."/>
            <person name="Liao Q."/>
        </authorList>
    </citation>
    <scope>NUCLEOTIDE SEQUENCE</scope>
    <source>
        <strain evidence="2">H3</strain>
        <tissue evidence="2">Leaf</tissue>
    </source>
</reference>
<dbReference type="PANTHER" id="PTHR31672:SF7">
    <property type="entry name" value="F-BOX DOMAIN-CONTAINING PROTEIN"/>
    <property type="match status" value="1"/>
</dbReference>
<organism evidence="2 3">
    <name type="scientific">Adiantum capillus-veneris</name>
    <name type="common">Maidenhair fern</name>
    <dbReference type="NCBI Taxonomy" id="13818"/>
    <lineage>
        <taxon>Eukaryota</taxon>
        <taxon>Viridiplantae</taxon>
        <taxon>Streptophyta</taxon>
        <taxon>Embryophyta</taxon>
        <taxon>Tracheophyta</taxon>
        <taxon>Polypodiopsida</taxon>
        <taxon>Polypodiidae</taxon>
        <taxon>Polypodiales</taxon>
        <taxon>Pteridineae</taxon>
        <taxon>Pteridaceae</taxon>
        <taxon>Vittarioideae</taxon>
        <taxon>Adiantum</taxon>
    </lineage>
</organism>
<evidence type="ECO:0000313" key="3">
    <source>
        <dbReference type="Proteomes" id="UP000886520"/>
    </source>
</evidence>
<keyword evidence="3" id="KW-1185">Reference proteome</keyword>
<dbReference type="AlphaFoldDB" id="A0A9D4UZJ6"/>
<dbReference type="EMBL" id="JABFUD020000008">
    <property type="protein sequence ID" value="KAI5076903.1"/>
    <property type="molecule type" value="Genomic_DNA"/>
</dbReference>